<protein>
    <recommendedName>
        <fullName evidence="4">Formin GTPase-binding domain-containing protein</fullName>
    </recommendedName>
</protein>
<evidence type="ECO:0000313" key="2">
    <source>
        <dbReference type="EMBL" id="ORY64661.1"/>
    </source>
</evidence>
<sequence>MDINNYDYKHNEEKKPNKELRHVIRKEPNLNNLRINDEYKKGKDECTNELESENSFKNSITAFDSLKNYRKPVSQGNSRNNIRIYNRNNHEINNCNKISYSNNNYENRNIHPCKSDNKKSSINNTDGIKVERVNVTPRNEVNKSNGDTEPFNELFINKSYILKKFDKMMDDLGLTTEGRVTLMNLPLEKKWEIFKLQKVMIIYYIWLTNFIKYGGYYYLNKNIMDNVMKDSKTNKDWDIHEHLIRCIRVFFHIHINRDIYSDTNYVQSIFLSSPSVLPITNRALILDMLSYLTKIETPLGWNMVIDSLHWVSLGNGDKESYIEDINNRLMVSKEKLKQTINIKNNLRKKKTLKSLTVSSLTNIHKNFLKQPSFLSSLNLFSTEFSYHLAFSLLQEEYQLQGYSEYQDLNISHQKINTQNSNSNITSYGHELNSTSSFDLNSNNSNINDESQRKHDQALTFPRNRKISSSYLHSTNENNLMDITSTALSVPNLKVIENKIQTSKENYFHTEGDLSYNNVNNNDTDLRNSFTSNTMSSLLSESTIANNSINYLSNSLSNSPTLNDNEAELKKYSMKNQHNIKKVQVNTSLLNKPTTAIPRFCPFTFWMKDLEDCAKEYNQLFLGNNLSSKIIYNTIANKTYRWAPMISAPKETVDQEQAINYICENLNLMISIINNVPEETAQNRLAIIKCFKLCKIDKIFQKLSQSKNSNILTLINQCIQKDLSKNLEEFSLSIFQHKDYCSIYGSTKSIQKNKECIGVKNISRKILQKRKKHTSMNNIIDNLSQDINKNYNNGSSKIYNQESYNNIDDRKSNIFSYENYINIDKEKQLNYENEEKKSLEKIALSFNSLNIADSSETVNNDTLSSNKHLSVAHKSQVIGRSFAKKIMN</sequence>
<organism evidence="2 3">
    <name type="scientific">Neocallimastix californiae</name>
    <dbReference type="NCBI Taxonomy" id="1754190"/>
    <lineage>
        <taxon>Eukaryota</taxon>
        <taxon>Fungi</taxon>
        <taxon>Fungi incertae sedis</taxon>
        <taxon>Chytridiomycota</taxon>
        <taxon>Chytridiomycota incertae sedis</taxon>
        <taxon>Neocallimastigomycetes</taxon>
        <taxon>Neocallimastigales</taxon>
        <taxon>Neocallimastigaceae</taxon>
        <taxon>Neocallimastix</taxon>
    </lineage>
</organism>
<proteinExistence type="predicted"/>
<evidence type="ECO:0000256" key="1">
    <source>
        <dbReference type="SAM" id="Phobius"/>
    </source>
</evidence>
<keyword evidence="1" id="KW-0812">Transmembrane</keyword>
<dbReference type="EMBL" id="MCOG01000053">
    <property type="protein sequence ID" value="ORY64661.1"/>
    <property type="molecule type" value="Genomic_DNA"/>
</dbReference>
<accession>A0A1Y2DZG7</accession>
<name>A0A1Y2DZG7_9FUNG</name>
<comment type="caution">
    <text evidence="2">The sequence shown here is derived from an EMBL/GenBank/DDBJ whole genome shotgun (WGS) entry which is preliminary data.</text>
</comment>
<dbReference type="AlphaFoldDB" id="A0A1Y2DZG7"/>
<dbReference type="Proteomes" id="UP000193920">
    <property type="component" value="Unassembled WGS sequence"/>
</dbReference>
<feature type="transmembrane region" description="Helical" evidence="1">
    <location>
        <begin position="199"/>
        <end position="219"/>
    </location>
</feature>
<keyword evidence="3" id="KW-1185">Reference proteome</keyword>
<dbReference type="InterPro" id="IPR016024">
    <property type="entry name" value="ARM-type_fold"/>
</dbReference>
<keyword evidence="1" id="KW-0472">Membrane</keyword>
<evidence type="ECO:0008006" key="4">
    <source>
        <dbReference type="Google" id="ProtNLM"/>
    </source>
</evidence>
<dbReference type="OrthoDB" id="2155261at2759"/>
<dbReference type="SUPFAM" id="SSF48371">
    <property type="entry name" value="ARM repeat"/>
    <property type="match status" value="2"/>
</dbReference>
<reference evidence="2 3" key="1">
    <citation type="submission" date="2016-08" db="EMBL/GenBank/DDBJ databases">
        <title>A Parts List for Fungal Cellulosomes Revealed by Comparative Genomics.</title>
        <authorList>
            <consortium name="DOE Joint Genome Institute"/>
            <person name="Haitjema C.H."/>
            <person name="Gilmore S.P."/>
            <person name="Henske J.K."/>
            <person name="Solomon K.V."/>
            <person name="De Groot R."/>
            <person name="Kuo A."/>
            <person name="Mondo S.J."/>
            <person name="Salamov A.A."/>
            <person name="Labutti K."/>
            <person name="Zhao Z."/>
            <person name="Chiniquy J."/>
            <person name="Barry K."/>
            <person name="Brewer H.M."/>
            <person name="Purvine S.O."/>
            <person name="Wright A.T."/>
            <person name="Boxma B."/>
            <person name="Van Alen T."/>
            <person name="Hackstein J.H."/>
            <person name="Baker S.E."/>
            <person name="Grigoriev I.V."/>
            <person name="O'Malley M.A."/>
        </authorList>
    </citation>
    <scope>NUCLEOTIDE SEQUENCE [LARGE SCALE GENOMIC DNA]</scope>
    <source>
        <strain evidence="2 3">G1</strain>
    </source>
</reference>
<evidence type="ECO:0000313" key="3">
    <source>
        <dbReference type="Proteomes" id="UP000193920"/>
    </source>
</evidence>
<dbReference type="STRING" id="1754190.A0A1Y2DZG7"/>
<keyword evidence="1" id="KW-1133">Transmembrane helix</keyword>
<gene>
    <name evidence="2" type="ORF">LY90DRAFT_700758</name>
</gene>